<organism evidence="1 2">
    <name type="scientific">Amazonocrinis nigriterrae CENA67</name>
    <dbReference type="NCBI Taxonomy" id="2794033"/>
    <lineage>
        <taxon>Bacteria</taxon>
        <taxon>Bacillati</taxon>
        <taxon>Cyanobacteriota</taxon>
        <taxon>Cyanophyceae</taxon>
        <taxon>Nostocales</taxon>
        <taxon>Nostocaceae</taxon>
        <taxon>Amazonocrinis</taxon>
        <taxon>Amazonocrinis nigriterrae</taxon>
    </lineage>
</organism>
<keyword evidence="2" id="KW-1185">Reference proteome</keyword>
<gene>
    <name evidence="1" type="ORF">I8748_05520</name>
</gene>
<dbReference type="Proteomes" id="UP000632766">
    <property type="component" value="Unassembled WGS sequence"/>
</dbReference>
<protein>
    <submittedName>
        <fullName evidence="1">Uncharacterized protein</fullName>
    </submittedName>
</protein>
<comment type="caution">
    <text evidence="1">The sequence shown here is derived from an EMBL/GenBank/DDBJ whole genome shotgun (WGS) entry which is preliminary data.</text>
</comment>
<proteinExistence type="predicted"/>
<sequence>MGRRKTVAELQKQLQYAQARANYNPPAREAGAATQRRPKIGVKYAVLSPLAEADAAFTVQASKEGVAFFGGVGALGLADAATDPSAPKGFQPAKLLAMVADATPQLVRAKGSNRPYIRYGKGTRDSNAQYNYSAPITADAPANLKAKVTGVITAKKTQLGGAYGRIWFEPEDYPYAASGV</sequence>
<evidence type="ECO:0000313" key="1">
    <source>
        <dbReference type="EMBL" id="MBH8561642.1"/>
    </source>
</evidence>
<dbReference type="EMBL" id="JAECZC010000007">
    <property type="protein sequence ID" value="MBH8561642.1"/>
    <property type="molecule type" value="Genomic_DNA"/>
</dbReference>
<evidence type="ECO:0000313" key="2">
    <source>
        <dbReference type="Proteomes" id="UP000632766"/>
    </source>
</evidence>
<dbReference type="RefSeq" id="WP_198123648.1">
    <property type="nucleotide sequence ID" value="NZ_JAECZC010000007.1"/>
</dbReference>
<reference evidence="1 2" key="1">
    <citation type="journal article" date="2021" name="Int. J. Syst. Evol. Microbiol.">
        <title>Amazonocrinis nigriterrae gen. nov., sp. nov., Atlanticothrix silvestris gen. nov., sp. nov. and Dendronalium phyllosphericum gen. nov., sp. nov., nostocacean cyanobacteria from Brazilian environments.</title>
        <authorList>
            <person name="Alvarenga D.O."/>
            <person name="Andreote A.P.D."/>
            <person name="Branco L.H.Z."/>
            <person name="Delbaje E."/>
            <person name="Cruz R.B."/>
            <person name="Varani A.M."/>
            <person name="Fiore M.F."/>
        </authorList>
    </citation>
    <scope>NUCLEOTIDE SEQUENCE [LARGE SCALE GENOMIC DNA]</scope>
    <source>
        <strain evidence="1 2">CENA67</strain>
    </source>
</reference>
<name>A0A8J7HLW3_9NOST</name>
<dbReference type="AlphaFoldDB" id="A0A8J7HLW3"/>
<accession>A0A8J7HLW3</accession>